<dbReference type="AlphaFoldDB" id="A0A8X6Q6A8"/>
<evidence type="ECO:0000313" key="2">
    <source>
        <dbReference type="Proteomes" id="UP000887013"/>
    </source>
</evidence>
<protein>
    <submittedName>
        <fullName evidence="1">Uncharacterized protein</fullName>
    </submittedName>
</protein>
<gene>
    <name evidence="1" type="ORF">NPIL_260971</name>
</gene>
<dbReference type="OrthoDB" id="8190404at2759"/>
<proteinExistence type="predicted"/>
<accession>A0A8X6Q6A8</accession>
<organism evidence="1 2">
    <name type="scientific">Nephila pilipes</name>
    <name type="common">Giant wood spider</name>
    <name type="synonym">Nephila maculata</name>
    <dbReference type="NCBI Taxonomy" id="299642"/>
    <lineage>
        <taxon>Eukaryota</taxon>
        <taxon>Metazoa</taxon>
        <taxon>Ecdysozoa</taxon>
        <taxon>Arthropoda</taxon>
        <taxon>Chelicerata</taxon>
        <taxon>Arachnida</taxon>
        <taxon>Araneae</taxon>
        <taxon>Araneomorphae</taxon>
        <taxon>Entelegynae</taxon>
        <taxon>Araneoidea</taxon>
        <taxon>Nephilidae</taxon>
        <taxon>Nephila</taxon>
    </lineage>
</organism>
<dbReference type="Proteomes" id="UP000887013">
    <property type="component" value="Unassembled WGS sequence"/>
</dbReference>
<name>A0A8X6Q6A8_NEPPI</name>
<evidence type="ECO:0000313" key="1">
    <source>
        <dbReference type="EMBL" id="GFU08846.1"/>
    </source>
</evidence>
<keyword evidence="2" id="KW-1185">Reference proteome</keyword>
<reference evidence="1" key="1">
    <citation type="submission" date="2020-08" db="EMBL/GenBank/DDBJ databases">
        <title>Multicomponent nature underlies the extraordinary mechanical properties of spider dragline silk.</title>
        <authorList>
            <person name="Kono N."/>
            <person name="Nakamura H."/>
            <person name="Mori M."/>
            <person name="Yoshida Y."/>
            <person name="Ohtoshi R."/>
            <person name="Malay A.D."/>
            <person name="Moran D.A.P."/>
            <person name="Tomita M."/>
            <person name="Numata K."/>
            <person name="Arakawa K."/>
        </authorList>
    </citation>
    <scope>NUCLEOTIDE SEQUENCE</scope>
</reference>
<dbReference type="EMBL" id="BMAW01028744">
    <property type="protein sequence ID" value="GFU08846.1"/>
    <property type="molecule type" value="Genomic_DNA"/>
</dbReference>
<comment type="caution">
    <text evidence="1">The sequence shown here is derived from an EMBL/GenBank/DDBJ whole genome shotgun (WGS) entry which is preliminary data.</text>
</comment>
<sequence length="91" mass="10283">MEQKQPCFEITWDKANNANTNYNNLKIRFTGDESWVYGCDSETKRQISQGKRPSFQGSKKVSRATELTPLGRCIMITPHKAQPLPNPGSPL</sequence>